<dbReference type="NCBIfam" id="TIGR01720">
    <property type="entry name" value="NRPS-para261"/>
    <property type="match status" value="1"/>
</dbReference>
<keyword evidence="8" id="KW-1185">Reference proteome</keyword>
<dbReference type="FunFam" id="3.40.50.12780:FF:000012">
    <property type="entry name" value="Non-ribosomal peptide synthetase"/>
    <property type="match status" value="1"/>
</dbReference>
<dbReference type="PROSITE" id="PS50075">
    <property type="entry name" value="CARRIER"/>
    <property type="match status" value="1"/>
</dbReference>
<dbReference type="GO" id="GO:0044550">
    <property type="term" value="P:secondary metabolite biosynthetic process"/>
    <property type="evidence" value="ECO:0007669"/>
    <property type="project" value="UniProtKB-ARBA"/>
</dbReference>
<feature type="domain" description="Carrier" evidence="6">
    <location>
        <begin position="1029"/>
        <end position="1103"/>
    </location>
</feature>
<organism evidence="7 8">
    <name type="scientific">Methylovulum psychrotolerans</name>
    <dbReference type="NCBI Taxonomy" id="1704499"/>
    <lineage>
        <taxon>Bacteria</taxon>
        <taxon>Pseudomonadati</taxon>
        <taxon>Pseudomonadota</taxon>
        <taxon>Gammaproteobacteria</taxon>
        <taxon>Methylococcales</taxon>
        <taxon>Methylococcaceae</taxon>
        <taxon>Methylovulum</taxon>
    </lineage>
</organism>
<evidence type="ECO:0000256" key="3">
    <source>
        <dbReference type="ARBA" id="ARBA00022450"/>
    </source>
</evidence>
<dbReference type="NCBIfam" id="TIGR01746">
    <property type="entry name" value="Thioester-redct"/>
    <property type="match status" value="1"/>
</dbReference>
<dbReference type="NCBIfam" id="TIGR01733">
    <property type="entry name" value="AA-adenyl-dom"/>
    <property type="match status" value="1"/>
</dbReference>
<dbReference type="Pfam" id="PF00550">
    <property type="entry name" value="PP-binding"/>
    <property type="match status" value="1"/>
</dbReference>
<keyword evidence="4" id="KW-0597">Phosphoprotein</keyword>
<dbReference type="InterPro" id="IPR020845">
    <property type="entry name" value="AMP-binding_CS"/>
</dbReference>
<dbReference type="InterPro" id="IPR000873">
    <property type="entry name" value="AMP-dep_synth/lig_dom"/>
</dbReference>
<keyword evidence="5" id="KW-0436">Ligase</keyword>
<dbReference type="CDD" id="cd05235">
    <property type="entry name" value="SDR_e1"/>
    <property type="match status" value="1"/>
</dbReference>
<dbReference type="SUPFAM" id="SSF56801">
    <property type="entry name" value="Acetyl-CoA synthetase-like"/>
    <property type="match status" value="1"/>
</dbReference>
<dbReference type="PROSITE" id="PS00012">
    <property type="entry name" value="PHOSPHOPANTETHEINE"/>
    <property type="match status" value="1"/>
</dbReference>
<dbReference type="InterPro" id="IPR010080">
    <property type="entry name" value="Thioester_reductase-like_dom"/>
</dbReference>
<dbReference type="Proteomes" id="UP000197019">
    <property type="component" value="Chromosome"/>
</dbReference>
<comment type="cofactor">
    <cofactor evidence="1">
        <name>pantetheine 4'-phosphate</name>
        <dbReference type="ChEBI" id="CHEBI:47942"/>
    </cofactor>
</comment>
<dbReference type="OrthoDB" id="9757559at2"/>
<dbReference type="PANTHER" id="PTHR45398:SF1">
    <property type="entry name" value="ENZYME, PUTATIVE (JCVI)-RELATED"/>
    <property type="match status" value="1"/>
</dbReference>
<name>A0A1Z4BU99_9GAMM</name>
<dbReference type="Gene3D" id="2.30.38.10">
    <property type="entry name" value="Luciferase, Domain 3"/>
    <property type="match status" value="1"/>
</dbReference>
<dbReference type="InterPro" id="IPR010071">
    <property type="entry name" value="AA_adenyl_dom"/>
</dbReference>
<comment type="similarity">
    <text evidence="2">Belongs to the ATP-dependent AMP-binding enzyme family.</text>
</comment>
<dbReference type="InterPro" id="IPR006162">
    <property type="entry name" value="Ppantetheine_attach_site"/>
</dbReference>
<dbReference type="Gene3D" id="1.10.1200.10">
    <property type="entry name" value="ACP-like"/>
    <property type="match status" value="1"/>
</dbReference>
<gene>
    <name evidence="7" type="ORF">CEK71_01140</name>
</gene>
<accession>A0A1Z4BU99</accession>
<dbReference type="SUPFAM" id="SSF52777">
    <property type="entry name" value="CoA-dependent acyltransferases"/>
    <property type="match status" value="4"/>
</dbReference>
<dbReference type="Pfam" id="PF07993">
    <property type="entry name" value="NAD_binding_4"/>
    <property type="match status" value="1"/>
</dbReference>
<dbReference type="PANTHER" id="PTHR45398">
    <property type="match status" value="1"/>
</dbReference>
<evidence type="ECO:0000256" key="4">
    <source>
        <dbReference type="ARBA" id="ARBA00022553"/>
    </source>
</evidence>
<dbReference type="InterPro" id="IPR036736">
    <property type="entry name" value="ACP-like_sf"/>
</dbReference>
<dbReference type="GO" id="GO:0043041">
    <property type="term" value="P:amino acid activation for nonribosomal peptide biosynthetic process"/>
    <property type="evidence" value="ECO:0007669"/>
    <property type="project" value="UniProtKB-ARBA"/>
</dbReference>
<dbReference type="Pfam" id="PF13193">
    <property type="entry name" value="AMP-binding_C"/>
    <property type="match status" value="1"/>
</dbReference>
<evidence type="ECO:0000256" key="2">
    <source>
        <dbReference type="ARBA" id="ARBA00006432"/>
    </source>
</evidence>
<dbReference type="Pfam" id="PF00668">
    <property type="entry name" value="Condensation"/>
    <property type="match status" value="2"/>
</dbReference>
<evidence type="ECO:0000313" key="8">
    <source>
        <dbReference type="Proteomes" id="UP000197019"/>
    </source>
</evidence>
<dbReference type="InterPro" id="IPR009081">
    <property type="entry name" value="PP-bd_ACP"/>
</dbReference>
<dbReference type="InterPro" id="IPR010060">
    <property type="entry name" value="NRPS_synth"/>
</dbReference>
<dbReference type="Gene3D" id="3.30.559.10">
    <property type="entry name" value="Chloramphenicol acetyltransferase-like domain"/>
    <property type="match status" value="2"/>
</dbReference>
<dbReference type="FunFam" id="1.10.1200.10:FF:000005">
    <property type="entry name" value="Nonribosomal peptide synthetase 1"/>
    <property type="match status" value="1"/>
</dbReference>
<dbReference type="GO" id="GO:0016874">
    <property type="term" value="F:ligase activity"/>
    <property type="evidence" value="ECO:0007669"/>
    <property type="project" value="UniProtKB-KW"/>
</dbReference>
<dbReference type="InterPro" id="IPR025110">
    <property type="entry name" value="AMP-bd_C"/>
</dbReference>
<dbReference type="InterPro" id="IPR036291">
    <property type="entry name" value="NAD(P)-bd_dom_sf"/>
</dbReference>
<dbReference type="SUPFAM" id="SSF47336">
    <property type="entry name" value="ACP-like"/>
    <property type="match status" value="1"/>
</dbReference>
<dbReference type="SUPFAM" id="SSF51735">
    <property type="entry name" value="NAD(P)-binding Rossmann-fold domains"/>
    <property type="match status" value="1"/>
</dbReference>
<dbReference type="InterPro" id="IPR023213">
    <property type="entry name" value="CAT-like_dom_sf"/>
</dbReference>
<dbReference type="Gene3D" id="3.40.50.980">
    <property type="match status" value="2"/>
</dbReference>
<sequence>MLMKAMKNKTQLSDPKLGLSAAKQALLQKRLQAKPIFHQPGQAAISKRPIGQSPLSFSQQQLFFLDQLEADSSAYNFSIAVRLKGTLNVPVLEKAINEIIRRHEALRTQFVTIGIEPIQQVLPELRVSVTVEDLCGLDNQVGQLFNQESAMPFNLAQCPLLRVRLFLMADVRPDQQEFVLMITMPHIITDGWSAAVLYRELATLYEAYVQGWPSPLPELAIQYPDFSYWQRQQLQPDVLAKMFAFWQRHLSGLDTDFELPTDRVRPAVQTYNGSDHHFFLAQGLTENLRQLCRKRNVTLFALLFSAFNVLLHRYVGERHICVGTPVANRGSEDIEALIGFFVNVLALHTDLSGNPTFTALLDRTQATMLDAQPYQEYPFELLVKQLKLARNPSFNPLFQVMFVLHNVPFGSIRVTGLDITPFPIENTIAKFDLTLHVTEEHDQLHAAFEYNVDLFDADTIARMGEHFRALLENIADAPETRISELRLSVPQENRQLSPKWQDVEYITADENPWQITEGDVVHSLFEKQAGRIPSAIALSASGLTLTYAELNAKANQLAHYLLDKGLNPGALVALCFGRSWEMVVGILAVLKAGGAYLPIDPQYPKNEIKYLLEDSGTALILSKTSVLPVLPDIAVPISCIDSDWDMIFGYSATNPVLAIPSGNLAYVIYTSGSTGQPKGVAISHRNLWCSTLARFAYYPGQVASFLLLSSFSFDSSVAGLFWTLCQGGKLCIPSDTHHTDPTFLVAWIRQEKISHLLCLPSFYNVLLEQADAGQLKSLQAVIVAGEACLAKVAAYHYAQLPATTLYNEYGPTEGTVWCTVYQIPTTIADGSIPIGHAIPGVRIYILDTYFNPVPVGVPGEVYIGGEGVAIGYLNQSAWTAERFIPNPFDQVVGTRLYRTGDRARYCTDGNILFLGRADQQIKLRGFRVELSEIEAKLRKHSAIKTAVVLHAETASGSQRLIAYLTVKPEQIQTDTNSLRTFLHDHLPDYMVPSTFVFLDSLPTTSNGKLDRKALLKMVIDEQPEGQYCPPNTPTEETLCVIWAQLLGLEKVGIRDNFFELGGDSILSMQMVNRAKQVNLTVKPRQILECQTIEALAKVIGYANAVQADQGVITGEVPLTPIQRWFFAQAYTNPNHWNQAVLLDVKQPINPTLLAGVVQRLLSQHDVLRSHFYQDNGVWQQLLPETADSACEIISNDLSSLAGNGWQAALAEQATHWQRSLNLSHGPMVRVVCFDCGQDVGSRLLVIVHHLVMDGVSWRILLEDVGVLYQQALDGKKMVLPDKSSPFKLWAERLSAYAQTALAERNVNYWLNTDWARANHILPTDIADGLDSEATSETLSVTLSSATTSLLLQNAPLIHGVRINEVLLAAVVTVLAEWTQNNAVLLEMEGHGREQLFDDVDISRTVGWFTTLFPVLFEFSAGQRFPALVQALQKQLAIIPNHGLDYGVVRYLGKNPELTKRLEAIPTPQFGFNYLGRIDQGNGANPQFSLVQAPVGHLKDPAAQRTHKLNIDASVIADALHIDWSYSSACYRPDTIEELANTVLNILEDFATACPAVALPDNTLVSDCVEKSPAPLDLRAEATLATDIAPNFNIGASYTPSRNILLTGVTGFVGAFLLDELLTHTQGLIYCLVRSDTVQDAAIRIEVTLNCYGINNPWVKHRVVPLSGDLAKPLLGLPETQFRKLGKTIDVIYHNGSSTNLLLPFQALKAANVSGTREILRLACLGKPKPVHYISTLSIFEDDTATLPPGFSEDDLPSLKTKLTMGYAQSKLVAEHLLRVASGRGLPVSVYRLGAVTGHSRTGAWNIGDFHCRFLKVCLDLGMFPANKAGFMLMPIDFVSHAIIGLANSDAAPGRTYHICNPNATPMDELITWLDRYGYPTVKVPPSEWIYAFHALTSQLQHSTSQTIAGMVEPFVEHHHDNAVPYQNGQTTQALAGIGIALPTIDEGVFGKSLDYMIGSGFLEPPTVSLCQGKVPSTAKSHGIMTRP</sequence>
<dbReference type="KEGG" id="mpsy:CEK71_01140"/>
<protein>
    <submittedName>
        <fullName evidence="7">Non-ribosomal peptide synthetase</fullName>
    </submittedName>
</protein>
<evidence type="ECO:0000256" key="1">
    <source>
        <dbReference type="ARBA" id="ARBA00001957"/>
    </source>
</evidence>
<dbReference type="Gene3D" id="3.30.300.30">
    <property type="match status" value="1"/>
</dbReference>
<evidence type="ECO:0000313" key="7">
    <source>
        <dbReference type="EMBL" id="ASF44779.1"/>
    </source>
</evidence>
<dbReference type="CDD" id="cd19531">
    <property type="entry name" value="LCL_NRPS-like"/>
    <property type="match status" value="1"/>
</dbReference>
<keyword evidence="3" id="KW-0596">Phosphopantetheine</keyword>
<dbReference type="CDD" id="cd19534">
    <property type="entry name" value="E_NRPS"/>
    <property type="match status" value="1"/>
</dbReference>
<dbReference type="FunFam" id="3.40.50.980:FF:000001">
    <property type="entry name" value="Non-ribosomal peptide synthetase"/>
    <property type="match status" value="1"/>
</dbReference>
<reference evidence="7 8" key="1">
    <citation type="submission" date="2017-06" db="EMBL/GenBank/DDBJ databases">
        <title>Genome Sequencing of the methanotroph Methylovulum psychrotolerants str. HV10-M2 isolated from a high-altitude environment.</title>
        <authorList>
            <person name="Mateos-Rivera A."/>
        </authorList>
    </citation>
    <scope>NUCLEOTIDE SEQUENCE [LARGE SCALE GENOMIC DNA]</scope>
    <source>
        <strain evidence="7 8">HV10_M2</strain>
    </source>
</reference>
<dbReference type="Gene3D" id="3.40.50.720">
    <property type="entry name" value="NAD(P)-binding Rossmann-like Domain"/>
    <property type="match status" value="1"/>
</dbReference>
<dbReference type="CDD" id="cd05930">
    <property type="entry name" value="A_NRPS"/>
    <property type="match status" value="1"/>
</dbReference>
<dbReference type="FunFam" id="3.30.300.30:FF:000010">
    <property type="entry name" value="Enterobactin synthetase component F"/>
    <property type="match status" value="1"/>
</dbReference>
<proteinExistence type="inferred from homology"/>
<dbReference type="PROSITE" id="PS00455">
    <property type="entry name" value="AMP_BINDING"/>
    <property type="match status" value="1"/>
</dbReference>
<dbReference type="EMBL" id="CP022129">
    <property type="protein sequence ID" value="ASF44779.1"/>
    <property type="molecule type" value="Genomic_DNA"/>
</dbReference>
<dbReference type="InterPro" id="IPR013120">
    <property type="entry name" value="FAR_NAD-bd"/>
</dbReference>
<dbReference type="InterPro" id="IPR045851">
    <property type="entry name" value="AMP-bd_C_sf"/>
</dbReference>
<evidence type="ECO:0000256" key="5">
    <source>
        <dbReference type="ARBA" id="ARBA00022598"/>
    </source>
</evidence>
<dbReference type="Gene3D" id="3.30.559.30">
    <property type="entry name" value="Nonribosomal peptide synthetase, condensation domain"/>
    <property type="match status" value="2"/>
</dbReference>
<dbReference type="InterPro" id="IPR001242">
    <property type="entry name" value="Condensation_dom"/>
</dbReference>
<dbReference type="Pfam" id="PF00501">
    <property type="entry name" value="AMP-binding"/>
    <property type="match status" value="1"/>
</dbReference>
<evidence type="ECO:0000259" key="6">
    <source>
        <dbReference type="PROSITE" id="PS50075"/>
    </source>
</evidence>